<feature type="domain" description="Sulfotransferase" evidence="3">
    <location>
        <begin position="63"/>
        <end position="330"/>
    </location>
</feature>
<dbReference type="InterPro" id="IPR000863">
    <property type="entry name" value="Sulfotransferase_dom"/>
</dbReference>
<dbReference type="Proteomes" id="UP000007266">
    <property type="component" value="Linkage group 8"/>
</dbReference>
<dbReference type="GO" id="GO:0051923">
    <property type="term" value="P:sulfation"/>
    <property type="evidence" value="ECO:0000318"/>
    <property type="project" value="GO_Central"/>
</dbReference>
<dbReference type="KEGG" id="tca:103314025"/>
<dbReference type="OrthoDB" id="205623at2759"/>
<reference evidence="4 5" key="1">
    <citation type="journal article" date="2008" name="Nature">
        <title>The genome of the model beetle and pest Tribolium castaneum.</title>
        <authorList>
            <consortium name="Tribolium Genome Sequencing Consortium"/>
            <person name="Richards S."/>
            <person name="Gibbs R.A."/>
            <person name="Weinstock G.M."/>
            <person name="Brown S.J."/>
            <person name="Denell R."/>
            <person name="Beeman R.W."/>
            <person name="Gibbs R."/>
            <person name="Beeman R.W."/>
            <person name="Brown S.J."/>
            <person name="Bucher G."/>
            <person name="Friedrich M."/>
            <person name="Grimmelikhuijzen C.J."/>
            <person name="Klingler M."/>
            <person name="Lorenzen M."/>
            <person name="Richards S."/>
            <person name="Roth S."/>
            <person name="Schroder R."/>
            <person name="Tautz D."/>
            <person name="Zdobnov E.M."/>
            <person name="Muzny D."/>
            <person name="Gibbs R.A."/>
            <person name="Weinstock G.M."/>
            <person name="Attaway T."/>
            <person name="Bell S."/>
            <person name="Buhay C.J."/>
            <person name="Chandrabose M.N."/>
            <person name="Chavez D."/>
            <person name="Clerk-Blankenburg K.P."/>
            <person name="Cree A."/>
            <person name="Dao M."/>
            <person name="Davis C."/>
            <person name="Chacko J."/>
            <person name="Dinh H."/>
            <person name="Dugan-Rocha S."/>
            <person name="Fowler G."/>
            <person name="Garner T.T."/>
            <person name="Garnes J."/>
            <person name="Gnirke A."/>
            <person name="Hawes A."/>
            <person name="Hernandez J."/>
            <person name="Hines S."/>
            <person name="Holder M."/>
            <person name="Hume J."/>
            <person name="Jhangiani S.N."/>
            <person name="Joshi V."/>
            <person name="Khan Z.M."/>
            <person name="Jackson L."/>
            <person name="Kovar C."/>
            <person name="Kowis A."/>
            <person name="Lee S."/>
            <person name="Lewis L.R."/>
            <person name="Margolis J."/>
            <person name="Morgan M."/>
            <person name="Nazareth L.V."/>
            <person name="Nguyen N."/>
            <person name="Okwuonu G."/>
            <person name="Parker D."/>
            <person name="Richards S."/>
            <person name="Ruiz S.J."/>
            <person name="Santibanez J."/>
            <person name="Savard J."/>
            <person name="Scherer S.E."/>
            <person name="Schneider B."/>
            <person name="Sodergren E."/>
            <person name="Tautz D."/>
            <person name="Vattahil S."/>
            <person name="Villasana D."/>
            <person name="White C.S."/>
            <person name="Wright R."/>
            <person name="Park Y."/>
            <person name="Beeman R.W."/>
            <person name="Lord J."/>
            <person name="Oppert B."/>
            <person name="Lorenzen M."/>
            <person name="Brown S."/>
            <person name="Wang L."/>
            <person name="Savard J."/>
            <person name="Tautz D."/>
            <person name="Richards S."/>
            <person name="Weinstock G."/>
            <person name="Gibbs R.A."/>
            <person name="Liu Y."/>
            <person name="Worley K."/>
            <person name="Weinstock G."/>
            <person name="Elsik C.G."/>
            <person name="Reese J.T."/>
            <person name="Elhaik E."/>
            <person name="Landan G."/>
            <person name="Graur D."/>
            <person name="Arensburger P."/>
            <person name="Atkinson P."/>
            <person name="Beeman R.W."/>
            <person name="Beidler J."/>
            <person name="Brown S.J."/>
            <person name="Demuth J.P."/>
            <person name="Drury D.W."/>
            <person name="Du Y.Z."/>
            <person name="Fujiwara H."/>
            <person name="Lorenzen M."/>
            <person name="Maselli V."/>
            <person name="Osanai M."/>
            <person name="Park Y."/>
            <person name="Robertson H.M."/>
            <person name="Tu Z."/>
            <person name="Wang J.J."/>
            <person name="Wang S."/>
            <person name="Richards S."/>
            <person name="Song H."/>
            <person name="Zhang L."/>
            <person name="Sodergren E."/>
            <person name="Werner D."/>
            <person name="Stanke M."/>
            <person name="Morgenstern B."/>
            <person name="Solovyev V."/>
            <person name="Kosarev P."/>
            <person name="Brown G."/>
            <person name="Chen H.C."/>
            <person name="Ermolaeva O."/>
            <person name="Hlavina W."/>
            <person name="Kapustin Y."/>
            <person name="Kiryutin B."/>
            <person name="Kitts P."/>
            <person name="Maglott D."/>
            <person name="Pruitt K."/>
            <person name="Sapojnikov V."/>
            <person name="Souvorov A."/>
            <person name="Mackey A.J."/>
            <person name="Waterhouse R.M."/>
            <person name="Wyder S."/>
            <person name="Zdobnov E.M."/>
            <person name="Zdobnov E.M."/>
            <person name="Wyder S."/>
            <person name="Kriventseva E.V."/>
            <person name="Kadowaki T."/>
            <person name="Bork P."/>
            <person name="Aranda M."/>
            <person name="Bao R."/>
            <person name="Beermann A."/>
            <person name="Berns N."/>
            <person name="Bolognesi R."/>
            <person name="Bonneton F."/>
            <person name="Bopp D."/>
            <person name="Brown S.J."/>
            <person name="Bucher G."/>
            <person name="Butts T."/>
            <person name="Chaumot A."/>
            <person name="Denell R.E."/>
            <person name="Ferrier D.E."/>
            <person name="Friedrich M."/>
            <person name="Gordon C.M."/>
            <person name="Jindra M."/>
            <person name="Klingler M."/>
            <person name="Lan Q."/>
            <person name="Lattorff H.M."/>
            <person name="Laudet V."/>
            <person name="von Levetsow C."/>
            <person name="Liu Z."/>
            <person name="Lutz R."/>
            <person name="Lynch J.A."/>
            <person name="da Fonseca R.N."/>
            <person name="Posnien N."/>
            <person name="Reuter R."/>
            <person name="Roth S."/>
            <person name="Savard J."/>
            <person name="Schinko J.B."/>
            <person name="Schmitt C."/>
            <person name="Schoppmeier M."/>
            <person name="Schroder R."/>
            <person name="Shippy T.D."/>
            <person name="Simonnet F."/>
            <person name="Marques-Souza H."/>
            <person name="Tautz D."/>
            <person name="Tomoyasu Y."/>
            <person name="Trauner J."/>
            <person name="Van der Zee M."/>
            <person name="Vervoort M."/>
            <person name="Wittkopp N."/>
            <person name="Wimmer E.A."/>
            <person name="Yang X."/>
            <person name="Jones A.K."/>
            <person name="Sattelle D.B."/>
            <person name="Ebert P.R."/>
            <person name="Nelson D."/>
            <person name="Scott J.G."/>
            <person name="Beeman R.W."/>
            <person name="Muthukrishnan S."/>
            <person name="Kramer K.J."/>
            <person name="Arakane Y."/>
            <person name="Beeman R.W."/>
            <person name="Zhu Q."/>
            <person name="Hogenkamp D."/>
            <person name="Dixit R."/>
            <person name="Oppert B."/>
            <person name="Jiang H."/>
            <person name="Zou Z."/>
            <person name="Marshall J."/>
            <person name="Elpidina E."/>
            <person name="Vinokurov K."/>
            <person name="Oppert C."/>
            <person name="Zou Z."/>
            <person name="Evans J."/>
            <person name="Lu Z."/>
            <person name="Zhao P."/>
            <person name="Sumathipala N."/>
            <person name="Altincicek B."/>
            <person name="Vilcinskas A."/>
            <person name="Williams M."/>
            <person name="Hultmark D."/>
            <person name="Hetru C."/>
            <person name="Jiang H."/>
            <person name="Grimmelikhuijzen C.J."/>
            <person name="Hauser F."/>
            <person name="Cazzamali G."/>
            <person name="Williamson M."/>
            <person name="Park Y."/>
            <person name="Li B."/>
            <person name="Tanaka Y."/>
            <person name="Predel R."/>
            <person name="Neupert S."/>
            <person name="Schachtner J."/>
            <person name="Verleyen P."/>
            <person name="Raible F."/>
            <person name="Bork P."/>
            <person name="Friedrich M."/>
            <person name="Walden K.K."/>
            <person name="Robertson H.M."/>
            <person name="Angeli S."/>
            <person name="Foret S."/>
            <person name="Bucher G."/>
            <person name="Schuetz S."/>
            <person name="Maleszka R."/>
            <person name="Wimmer E.A."/>
            <person name="Beeman R.W."/>
            <person name="Lorenzen M."/>
            <person name="Tomoyasu Y."/>
            <person name="Miller S.C."/>
            <person name="Grossmann D."/>
            <person name="Bucher G."/>
        </authorList>
    </citation>
    <scope>NUCLEOTIDE SEQUENCE [LARGE SCALE GENOMIC DNA]</scope>
    <source>
        <strain evidence="4 5">Georgia GA2</strain>
    </source>
</reference>
<comment type="similarity">
    <text evidence="1">Belongs to the sulfotransferase 1 family.</text>
</comment>
<dbReference type="SUPFAM" id="SSF52540">
    <property type="entry name" value="P-loop containing nucleoside triphosphate hydrolases"/>
    <property type="match status" value="1"/>
</dbReference>
<dbReference type="HOGENOM" id="CLU_027239_1_1_1"/>
<evidence type="ECO:0000256" key="1">
    <source>
        <dbReference type="ARBA" id="ARBA00005771"/>
    </source>
</evidence>
<evidence type="ECO:0000313" key="5">
    <source>
        <dbReference type="Proteomes" id="UP000007266"/>
    </source>
</evidence>
<dbReference type="GO" id="GO:0005737">
    <property type="term" value="C:cytoplasm"/>
    <property type="evidence" value="ECO:0000318"/>
    <property type="project" value="GO_Central"/>
</dbReference>
<proteinExistence type="inferred from homology"/>
<evidence type="ECO:0000313" key="4">
    <source>
        <dbReference type="EMBL" id="EFA07950.1"/>
    </source>
</evidence>
<dbReference type="PANTHER" id="PTHR11783">
    <property type="entry name" value="SULFOTRANSFERASE SULT"/>
    <property type="match status" value="1"/>
</dbReference>
<protein>
    <submittedName>
        <fullName evidence="4">Sulfotransferase 1C4-like Protein</fullName>
    </submittedName>
</protein>
<dbReference type="STRING" id="7070.D6WXQ0"/>
<dbReference type="eggNOG" id="KOG1584">
    <property type="taxonomic scope" value="Eukaryota"/>
</dbReference>
<gene>
    <name evidence="4" type="primary">AUGUSTUS-3.0.2_05531</name>
    <name evidence="4" type="ORF">TcasGA2_TC005531</name>
</gene>
<dbReference type="FunCoup" id="D6WXQ0">
    <property type="interactions" value="28"/>
</dbReference>
<dbReference type="EMBL" id="KQ971362">
    <property type="protein sequence ID" value="EFA07950.1"/>
    <property type="molecule type" value="Genomic_DNA"/>
</dbReference>
<sequence>MADTTLKFPHKIEDLDPETNAEISRNFSGGLNHLVQVGPQKMLIPSEFSDECDNYYNFKFRKGDVIVVGYPRSGTTMTQEMVWLMLNNFDLKKALDTSLIVRVPLLEARSLTTKETIAAVNATNQGAEKLRLYRSSIEILRANPGRRVIKTHLHFNFLPPDLLNCGCKIIYVARNPKDVVVSLYHLQRTSQGRQYTGDISTFLDYFVSDLTLFAPYWAHLSQGWERRHSPNVHFIFYEDFIQNRRHHIKTIADFINQKLTTEQVELLEDTLEFSHFKKYMSRGVDRDMNTRQDVNDDFIRKGEIGGWKEYFTEEMNQKMDKWVKENVARIGIEFPLEF</sequence>
<organism evidence="4 5">
    <name type="scientific">Tribolium castaneum</name>
    <name type="common">Red flour beetle</name>
    <dbReference type="NCBI Taxonomy" id="7070"/>
    <lineage>
        <taxon>Eukaryota</taxon>
        <taxon>Metazoa</taxon>
        <taxon>Ecdysozoa</taxon>
        <taxon>Arthropoda</taxon>
        <taxon>Hexapoda</taxon>
        <taxon>Insecta</taxon>
        <taxon>Pterygota</taxon>
        <taxon>Neoptera</taxon>
        <taxon>Endopterygota</taxon>
        <taxon>Coleoptera</taxon>
        <taxon>Polyphaga</taxon>
        <taxon>Cucujiformia</taxon>
        <taxon>Tenebrionidae</taxon>
        <taxon>Tenebrionidae incertae sedis</taxon>
        <taxon>Tribolium</taxon>
    </lineage>
</organism>
<dbReference type="InParanoid" id="D6WXQ0"/>
<accession>D6WXQ0</accession>
<reference evidence="4 5" key="2">
    <citation type="journal article" date="2010" name="Nucleic Acids Res.">
        <title>BeetleBase in 2010: revisions to provide comprehensive genomic information for Tribolium castaneum.</title>
        <authorList>
            <person name="Kim H.S."/>
            <person name="Murphy T."/>
            <person name="Xia J."/>
            <person name="Caragea D."/>
            <person name="Park Y."/>
            <person name="Beeman R.W."/>
            <person name="Lorenzen M.D."/>
            <person name="Butcher S."/>
            <person name="Manak J.R."/>
            <person name="Brown S.J."/>
        </authorList>
    </citation>
    <scope>GENOME REANNOTATION</scope>
    <source>
        <strain evidence="4 5">Georgia GA2</strain>
    </source>
</reference>
<dbReference type="Gene3D" id="3.40.50.300">
    <property type="entry name" value="P-loop containing nucleotide triphosphate hydrolases"/>
    <property type="match status" value="1"/>
</dbReference>
<dbReference type="Pfam" id="PF00685">
    <property type="entry name" value="Sulfotransfer_1"/>
    <property type="match status" value="1"/>
</dbReference>
<dbReference type="AlphaFoldDB" id="D6WXQ0"/>
<dbReference type="InterPro" id="IPR027417">
    <property type="entry name" value="P-loop_NTPase"/>
</dbReference>
<dbReference type="OMA" id="DQFTKGC"/>
<evidence type="ECO:0000259" key="3">
    <source>
        <dbReference type="Pfam" id="PF00685"/>
    </source>
</evidence>
<keyword evidence="2" id="KW-0808">Transferase</keyword>
<evidence type="ECO:0000256" key="2">
    <source>
        <dbReference type="ARBA" id="ARBA00022679"/>
    </source>
</evidence>
<dbReference type="GO" id="GO:0008146">
    <property type="term" value="F:sulfotransferase activity"/>
    <property type="evidence" value="ECO:0000318"/>
    <property type="project" value="GO_Central"/>
</dbReference>
<keyword evidence="5" id="KW-1185">Reference proteome</keyword>
<name>D6WXQ0_TRICA</name>
<dbReference type="PhylomeDB" id="D6WXQ0"/>